<dbReference type="EMBL" id="LGRX02015114">
    <property type="protein sequence ID" value="KAK3263720.1"/>
    <property type="molecule type" value="Genomic_DNA"/>
</dbReference>
<proteinExistence type="inferred from homology"/>
<comment type="caution">
    <text evidence="2">The sequence shown here is derived from an EMBL/GenBank/DDBJ whole genome shotgun (WGS) entry which is preliminary data.</text>
</comment>
<evidence type="ECO:0000313" key="2">
    <source>
        <dbReference type="EMBL" id="KAK3263720.1"/>
    </source>
</evidence>
<dbReference type="Pfam" id="PF11069">
    <property type="entry name" value="CFAP298"/>
    <property type="match status" value="1"/>
</dbReference>
<dbReference type="InterPro" id="IPR021298">
    <property type="entry name" value="CFAP298"/>
</dbReference>
<reference evidence="2 3" key="1">
    <citation type="journal article" date="2015" name="Genome Biol. Evol.">
        <title>Comparative Genomics of a Bacterivorous Green Alga Reveals Evolutionary Causalities and Consequences of Phago-Mixotrophic Mode of Nutrition.</title>
        <authorList>
            <person name="Burns J.A."/>
            <person name="Paasch A."/>
            <person name="Narechania A."/>
            <person name="Kim E."/>
        </authorList>
    </citation>
    <scope>NUCLEOTIDE SEQUENCE [LARGE SCALE GENOMIC DNA]</scope>
    <source>
        <strain evidence="2 3">PLY_AMNH</strain>
    </source>
</reference>
<accession>A0AAE0KX56</accession>
<comment type="similarity">
    <text evidence="1">Belongs to the CFAP298 family.</text>
</comment>
<organism evidence="2 3">
    <name type="scientific">Cymbomonas tetramitiformis</name>
    <dbReference type="NCBI Taxonomy" id="36881"/>
    <lineage>
        <taxon>Eukaryota</taxon>
        <taxon>Viridiplantae</taxon>
        <taxon>Chlorophyta</taxon>
        <taxon>Pyramimonadophyceae</taxon>
        <taxon>Pyramimonadales</taxon>
        <taxon>Pyramimonadaceae</taxon>
        <taxon>Cymbomonas</taxon>
    </lineage>
</organism>
<protein>
    <submittedName>
        <fullName evidence="2">Uncharacterized protein</fullName>
    </submittedName>
</protein>
<sequence>MVMLHMKRSEDEQFLFETTVEASVEATITEMVNVHNTRLRIHRLKLEGEELAEYGPMKQPDQQGIDEFSETPVEKGPYYKQDPTGRRTGNAAAPEAVVTLRKTLADADSAAHKSWVEKKKPLKQQELLEQIDLIRGAVMICFPMGLPEWDHVREAIEDNEELEGSNLGLSVLDVDSAQLWWAGKEMMRGNKLAVHVGKNEKTKIICKLQKKGAGAPQREPVVDAETQKQMMSFYYKKQEEQKRLEENTEDDYTNSAWASSNSLKKHFAGVSGDIKIR</sequence>
<gene>
    <name evidence="2" type="ORF">CYMTET_27494</name>
</gene>
<evidence type="ECO:0000313" key="3">
    <source>
        <dbReference type="Proteomes" id="UP001190700"/>
    </source>
</evidence>
<dbReference type="PANTHER" id="PTHR13238:SF0">
    <property type="entry name" value="CILIA- AND FLAGELLA-ASSOCIATED PROTEIN 298"/>
    <property type="match status" value="1"/>
</dbReference>
<name>A0AAE0KX56_9CHLO</name>
<keyword evidence="3" id="KW-1185">Reference proteome</keyword>
<dbReference type="PANTHER" id="PTHR13238">
    <property type="entry name" value="PROTEIN C21ORF59"/>
    <property type="match status" value="1"/>
</dbReference>
<evidence type="ECO:0000256" key="1">
    <source>
        <dbReference type="ARBA" id="ARBA00009619"/>
    </source>
</evidence>
<dbReference type="AlphaFoldDB" id="A0AAE0KX56"/>
<dbReference type="Proteomes" id="UP001190700">
    <property type="component" value="Unassembled WGS sequence"/>
</dbReference>
<dbReference type="GO" id="GO:0003352">
    <property type="term" value="P:regulation of cilium movement"/>
    <property type="evidence" value="ECO:0007669"/>
    <property type="project" value="InterPro"/>
</dbReference>